<accession>A0A3B3QCE8</accession>
<evidence type="ECO:0008006" key="7">
    <source>
        <dbReference type="Google" id="ProtNLM"/>
    </source>
</evidence>
<dbReference type="Gene3D" id="2.60.120.290">
    <property type="entry name" value="Spermadhesin, CUB domain"/>
    <property type="match status" value="1"/>
</dbReference>
<feature type="signal peptide" evidence="1">
    <location>
        <begin position="1"/>
        <end position="27"/>
    </location>
</feature>
<dbReference type="PANTHER" id="PTHR14477:SF1">
    <property type="entry name" value="CUB DOMAIN-CONTAINING PROTEIN 1"/>
    <property type="match status" value="1"/>
</dbReference>
<dbReference type="AlphaFoldDB" id="A0A3B3QCE8"/>
<protein>
    <recommendedName>
        <fullName evidence="7">CUB domain containing protein 1a</fullName>
    </recommendedName>
</protein>
<name>A0A3B3QCE8_9TELE</name>
<dbReference type="Pfam" id="PF23667">
    <property type="entry name" value="CUB_CDCP1_1"/>
    <property type="match status" value="1"/>
</dbReference>
<evidence type="ECO:0000259" key="2">
    <source>
        <dbReference type="Pfam" id="PF23665"/>
    </source>
</evidence>
<evidence type="ECO:0000313" key="5">
    <source>
        <dbReference type="Ensembl" id="ENSPKIP00000004397.1"/>
    </source>
</evidence>
<dbReference type="SUPFAM" id="SSF49854">
    <property type="entry name" value="Spermadhesin, CUB domain"/>
    <property type="match status" value="1"/>
</dbReference>
<feature type="domain" description="CDCP1 third and sixth CUB" evidence="2">
    <location>
        <begin position="220"/>
        <end position="316"/>
    </location>
</feature>
<dbReference type="Proteomes" id="UP000261540">
    <property type="component" value="Unplaced"/>
</dbReference>
<evidence type="ECO:0000259" key="4">
    <source>
        <dbReference type="Pfam" id="PF23668"/>
    </source>
</evidence>
<evidence type="ECO:0000256" key="1">
    <source>
        <dbReference type="SAM" id="SignalP"/>
    </source>
</evidence>
<dbReference type="Pfam" id="PF23668">
    <property type="entry name" value="CUB_CDCP1_2"/>
    <property type="match status" value="2"/>
</dbReference>
<dbReference type="PANTHER" id="PTHR14477">
    <property type="entry name" value="CUB DOMAIN-CONTAINING PROTEIN 1"/>
    <property type="match status" value="1"/>
</dbReference>
<sequence>MTPNAKLSACFPALVAGLLLLVSYAAGNVVMTDSPNTVINIKNVEQTSNCTVCTNISGCSSETSFKLPASISVDFTCLQPQMVFTVEISREIVCTDLSCQGGVVPSDSSIYPEFNRTFNWDVKAQSGKAFQVDFLGSGMRQILSSETCPDQQTYTIVIYQRSGRVTIGTFCKDGLIRSVRLLYKGRLSLKLPGQAPMDPSAFDITVGPDIKGLAEVAVQFPLGSSNVTLFSPNFPLGFPSNDLATWSFSVPPKHNFTVVFLGSTAPQCQKKSVEVQYSGQNLGLSTSLSDPQPALRQGDFKMSLVNCEVNGGSGLSLNFAVSVSRRSSPVPCLVDLQQEKDLTLYIKKKDSTYSPCEMKVDSIIQDGITMQSGTQFNLSFQDCGSEDIMLTAIKSIDLRVCSGQKSCPADEIPLTVPTLDQCLPVPLQTITWNLQSLQGGTIELRPPAGGLKQSLAGQECGNRLFLTVRDGGGVPLGTFCPRGPLQGIKMPANASIVTTGAGSLGLSSTKESLLNVSFSQEITGKQGWPGQGFPHGGISKRCRNVLRMCVLIDEQNQWALALQ</sequence>
<reference evidence="5" key="2">
    <citation type="submission" date="2025-09" db="UniProtKB">
        <authorList>
            <consortium name="Ensembl"/>
        </authorList>
    </citation>
    <scope>IDENTIFICATION</scope>
</reference>
<dbReference type="GeneTree" id="ENSGT00390000010209"/>
<keyword evidence="6" id="KW-1185">Reference proteome</keyword>
<dbReference type="InterPro" id="IPR038811">
    <property type="entry name" value="CDCP1"/>
</dbReference>
<dbReference type="InterPro" id="IPR056266">
    <property type="entry name" value="CDCP1_CUB_3rd_6th"/>
</dbReference>
<organism evidence="5 6">
    <name type="scientific">Paramormyrops kingsleyae</name>
    <dbReference type="NCBI Taxonomy" id="1676925"/>
    <lineage>
        <taxon>Eukaryota</taxon>
        <taxon>Metazoa</taxon>
        <taxon>Chordata</taxon>
        <taxon>Craniata</taxon>
        <taxon>Vertebrata</taxon>
        <taxon>Euteleostomi</taxon>
        <taxon>Actinopterygii</taxon>
        <taxon>Neopterygii</taxon>
        <taxon>Teleostei</taxon>
        <taxon>Osteoglossocephala</taxon>
        <taxon>Osteoglossomorpha</taxon>
        <taxon>Osteoglossiformes</taxon>
        <taxon>Mormyridae</taxon>
        <taxon>Paramormyrops</taxon>
    </lineage>
</organism>
<evidence type="ECO:0000313" key="6">
    <source>
        <dbReference type="Proteomes" id="UP000261540"/>
    </source>
</evidence>
<feature type="domain" description="CDCP1 first CUB" evidence="3">
    <location>
        <begin position="30"/>
        <end position="94"/>
    </location>
</feature>
<dbReference type="Ensembl" id="ENSPKIT00000028379.1">
    <property type="protein sequence ID" value="ENSPKIP00000004397.1"/>
    <property type="gene ID" value="ENSPKIG00000021527.1"/>
</dbReference>
<feature type="domain" description="CDCP1 second and fifth CUB" evidence="4">
    <location>
        <begin position="103"/>
        <end position="206"/>
    </location>
</feature>
<dbReference type="Pfam" id="PF23665">
    <property type="entry name" value="CDCP1_CUB_6"/>
    <property type="match status" value="1"/>
</dbReference>
<reference evidence="5" key="1">
    <citation type="submission" date="2025-08" db="UniProtKB">
        <authorList>
            <consortium name="Ensembl"/>
        </authorList>
    </citation>
    <scope>IDENTIFICATION</scope>
</reference>
<dbReference type="InterPro" id="IPR056269">
    <property type="entry name" value="CUB_CDCP1_2nd_5th"/>
</dbReference>
<feature type="domain" description="CDCP1 second and fifth CUB" evidence="4">
    <location>
        <begin position="415"/>
        <end position="496"/>
    </location>
</feature>
<evidence type="ECO:0000259" key="3">
    <source>
        <dbReference type="Pfam" id="PF23667"/>
    </source>
</evidence>
<feature type="chain" id="PRO_5017288792" description="CUB domain containing protein 1a" evidence="1">
    <location>
        <begin position="28"/>
        <end position="563"/>
    </location>
</feature>
<keyword evidence="1" id="KW-0732">Signal</keyword>
<dbReference type="InterPro" id="IPR035914">
    <property type="entry name" value="Sperma_CUB_dom_sf"/>
</dbReference>
<dbReference type="InterPro" id="IPR056268">
    <property type="entry name" value="CUB_CDCP1_1st"/>
</dbReference>
<proteinExistence type="predicted"/>